<name>A0A6C0BZH0_9ZZZZ</name>
<feature type="region of interest" description="Disordered" evidence="1">
    <location>
        <begin position="1"/>
        <end position="43"/>
    </location>
</feature>
<protein>
    <submittedName>
        <fullName evidence="2">Uncharacterized protein</fullName>
    </submittedName>
</protein>
<evidence type="ECO:0000256" key="1">
    <source>
        <dbReference type="SAM" id="MobiDB-lite"/>
    </source>
</evidence>
<proteinExistence type="predicted"/>
<accession>A0A6C0BZH0</accession>
<reference evidence="2" key="1">
    <citation type="journal article" date="2020" name="Nature">
        <title>Giant virus diversity and host interactions through global metagenomics.</title>
        <authorList>
            <person name="Schulz F."/>
            <person name="Roux S."/>
            <person name="Paez-Espino D."/>
            <person name="Jungbluth S."/>
            <person name="Walsh D.A."/>
            <person name="Denef V.J."/>
            <person name="McMahon K.D."/>
            <person name="Konstantinidis K.T."/>
            <person name="Eloe-Fadrosh E.A."/>
            <person name="Kyrpides N.C."/>
            <person name="Woyke T."/>
        </authorList>
    </citation>
    <scope>NUCLEOTIDE SEQUENCE</scope>
    <source>
        <strain evidence="2">GVMAG-M-3300020182-33</strain>
    </source>
</reference>
<dbReference type="AlphaFoldDB" id="A0A6C0BZH0"/>
<sequence length="43" mass="4785">MRLSATCSLLRPNNPHSLSSTHAPGRQDETTSEFWDAAPLFQN</sequence>
<dbReference type="EMBL" id="MN739304">
    <property type="protein sequence ID" value="QHS97805.1"/>
    <property type="molecule type" value="Genomic_DNA"/>
</dbReference>
<organism evidence="2">
    <name type="scientific">viral metagenome</name>
    <dbReference type="NCBI Taxonomy" id="1070528"/>
    <lineage>
        <taxon>unclassified sequences</taxon>
        <taxon>metagenomes</taxon>
        <taxon>organismal metagenomes</taxon>
    </lineage>
</organism>
<evidence type="ECO:0000313" key="2">
    <source>
        <dbReference type="EMBL" id="QHS97805.1"/>
    </source>
</evidence>